<dbReference type="GO" id="GO:0005524">
    <property type="term" value="F:ATP binding"/>
    <property type="evidence" value="ECO:0007669"/>
    <property type="project" value="UniProtKB-KW"/>
</dbReference>
<dbReference type="EMBL" id="PSRQ01000001">
    <property type="protein sequence ID" value="PWU24343.1"/>
    <property type="molecule type" value="Genomic_DNA"/>
</dbReference>
<evidence type="ECO:0000256" key="6">
    <source>
        <dbReference type="ARBA" id="ARBA00023146"/>
    </source>
</evidence>
<dbReference type="SUPFAM" id="SSF52374">
    <property type="entry name" value="Nucleotidylyl transferase"/>
    <property type="match status" value="1"/>
</dbReference>
<evidence type="ECO:0000313" key="10">
    <source>
        <dbReference type="EMBL" id="PWU24343.1"/>
    </source>
</evidence>
<keyword evidence="2 7" id="KW-0436">Ligase</keyword>
<dbReference type="EC" id="6.1.1.10" evidence="1"/>
<evidence type="ECO:0000256" key="2">
    <source>
        <dbReference type="ARBA" id="ARBA00022598"/>
    </source>
</evidence>
<dbReference type="PANTHER" id="PTHR43326">
    <property type="entry name" value="METHIONYL-TRNA SYNTHETASE"/>
    <property type="match status" value="1"/>
</dbReference>
<dbReference type="InterPro" id="IPR033911">
    <property type="entry name" value="MetRS_core"/>
</dbReference>
<evidence type="ECO:0000256" key="5">
    <source>
        <dbReference type="ARBA" id="ARBA00022917"/>
    </source>
</evidence>
<gene>
    <name evidence="10" type="ORF">C5B42_00045</name>
</gene>
<dbReference type="GO" id="GO:0006431">
    <property type="term" value="P:methionyl-tRNA aminoacylation"/>
    <property type="evidence" value="ECO:0007669"/>
    <property type="project" value="InterPro"/>
</dbReference>
<accession>A0A317JR84</accession>
<feature type="domain" description="Methionyl/Leucyl tRNA synthetase" evidence="9">
    <location>
        <begin position="1"/>
        <end position="144"/>
    </location>
</feature>
<keyword evidence="8" id="KW-0472">Membrane</keyword>
<organism evidence="10 11">
    <name type="scientific">Candidatus Cerribacteria bacterium 'Amazon FNV 2010 28 9'</name>
    <dbReference type="NCBI Taxonomy" id="2081795"/>
    <lineage>
        <taxon>Bacteria</taxon>
        <taxon>Candidatus Cerribacteria</taxon>
    </lineage>
</organism>
<evidence type="ECO:0000256" key="7">
    <source>
        <dbReference type="RuleBase" id="RU363039"/>
    </source>
</evidence>
<dbReference type="PRINTS" id="PR01041">
    <property type="entry name" value="TRNASYNTHMET"/>
</dbReference>
<keyword evidence="8" id="KW-1133">Transmembrane helix</keyword>
<feature type="transmembrane region" description="Helical" evidence="8">
    <location>
        <begin position="46"/>
        <end position="65"/>
    </location>
</feature>
<feature type="non-terminal residue" evidence="10">
    <location>
        <position position="1"/>
    </location>
</feature>
<dbReference type="SUPFAM" id="SSF47323">
    <property type="entry name" value="Anticodon-binding domain of a subclass of class I aminoacyl-tRNA synthetases"/>
    <property type="match status" value="1"/>
</dbReference>
<name>A0A317JR84_9BACT</name>
<dbReference type="InterPro" id="IPR015413">
    <property type="entry name" value="Methionyl/Leucyl_tRNA_Synth"/>
</dbReference>
<keyword evidence="4 7" id="KW-0067">ATP-binding</keyword>
<dbReference type="Pfam" id="PF09334">
    <property type="entry name" value="tRNA-synt_1g"/>
    <property type="match status" value="1"/>
</dbReference>
<keyword evidence="6 7" id="KW-0030">Aminoacyl-tRNA synthetase</keyword>
<dbReference type="InterPro" id="IPR014729">
    <property type="entry name" value="Rossmann-like_a/b/a_fold"/>
</dbReference>
<proteinExistence type="inferred from homology"/>
<evidence type="ECO:0000256" key="3">
    <source>
        <dbReference type="ARBA" id="ARBA00022741"/>
    </source>
</evidence>
<protein>
    <recommendedName>
        <fullName evidence="1">methionine--tRNA ligase</fullName>
        <ecNumber evidence="1">6.1.1.10</ecNumber>
    </recommendedName>
</protein>
<sequence length="256" mass="29248">PGDSSQVMYVWFDALAIYMTGIGYGWDDQQWKRYWPADMHVIGKDIVRFHAIYWIGMLLSAHLPLPKTIMTHGHITSGGQKMSKSIGNVIDPYEVVARYGVDFTRYYLLSEIPTLDDGDFTYSRADELYTSDFANGIGNLASRVSTLCEKSEGCFPIRPCTIDPQVAQYIESYAIREAIQSIWKHVRDLNKKISDAEPWKLPSSELEAFLVPIVEELRCIAVSLSPFLPQLSANLTHHFLQEHIYKINPLFPRLQK</sequence>
<comment type="caution">
    <text evidence="10">The sequence shown here is derived from an EMBL/GenBank/DDBJ whole genome shotgun (WGS) entry which is preliminary data.</text>
</comment>
<keyword evidence="3 7" id="KW-0547">Nucleotide-binding</keyword>
<dbReference type="AlphaFoldDB" id="A0A317JR84"/>
<keyword evidence="5 7" id="KW-0648">Protein biosynthesis</keyword>
<dbReference type="GO" id="GO:0004825">
    <property type="term" value="F:methionine-tRNA ligase activity"/>
    <property type="evidence" value="ECO:0007669"/>
    <property type="project" value="UniProtKB-EC"/>
</dbReference>
<dbReference type="Proteomes" id="UP000246104">
    <property type="component" value="Unassembled WGS sequence"/>
</dbReference>
<evidence type="ECO:0000313" key="11">
    <source>
        <dbReference type="Proteomes" id="UP000246104"/>
    </source>
</evidence>
<dbReference type="Gene3D" id="3.40.50.620">
    <property type="entry name" value="HUPs"/>
    <property type="match status" value="1"/>
</dbReference>
<reference evidence="10 11" key="1">
    <citation type="submission" date="2018-02" db="EMBL/GenBank/DDBJ databases">
        <title>Genomic Reconstructions from Amazon Rainforest and Pasture Soil Reveal Novel Insights into the Physiology of Candidate Phyla in Tropical Sites.</title>
        <authorList>
            <person name="Kroeger M.E."/>
            <person name="Delmont T."/>
            <person name="Eren A.M."/>
            <person name="Guo J."/>
            <person name="Meyer K.M."/>
            <person name="Khan K."/>
            <person name="Rodrigues J.L.M."/>
            <person name="Bohannan B.J.M."/>
            <person name="Tringe S."/>
            <person name="Borges C.D."/>
            <person name="Tiedje J."/>
            <person name="Tsai S.M."/>
            <person name="Nusslein K."/>
        </authorList>
    </citation>
    <scope>NUCLEOTIDE SEQUENCE [LARGE SCALE GENOMIC DNA]</scope>
    <source>
        <strain evidence="10">Amazon FNV 2010 28 9</strain>
    </source>
</reference>
<keyword evidence="8" id="KW-0812">Transmembrane</keyword>
<evidence type="ECO:0000256" key="1">
    <source>
        <dbReference type="ARBA" id="ARBA00012838"/>
    </source>
</evidence>
<dbReference type="PANTHER" id="PTHR43326:SF1">
    <property type="entry name" value="METHIONINE--TRNA LIGASE, MITOCHONDRIAL"/>
    <property type="match status" value="1"/>
</dbReference>
<feature type="transmembrane region" description="Helical" evidence="8">
    <location>
        <begin position="7"/>
        <end position="26"/>
    </location>
</feature>
<evidence type="ECO:0000259" key="9">
    <source>
        <dbReference type="Pfam" id="PF09334"/>
    </source>
</evidence>
<dbReference type="InterPro" id="IPR009080">
    <property type="entry name" value="tRNAsynth_Ia_anticodon-bd"/>
</dbReference>
<evidence type="ECO:0000256" key="4">
    <source>
        <dbReference type="ARBA" id="ARBA00022840"/>
    </source>
</evidence>
<dbReference type="Gene3D" id="1.10.730.10">
    <property type="entry name" value="Isoleucyl-tRNA Synthetase, Domain 1"/>
    <property type="match status" value="1"/>
</dbReference>
<dbReference type="InterPro" id="IPR023457">
    <property type="entry name" value="Met-tRNA_synth_2"/>
</dbReference>
<comment type="similarity">
    <text evidence="7">Belongs to the class-I aminoacyl-tRNA synthetase family.</text>
</comment>
<evidence type="ECO:0000256" key="8">
    <source>
        <dbReference type="SAM" id="Phobius"/>
    </source>
</evidence>